<accession>A0ABT4LY39</accession>
<organism evidence="2 3">
    <name type="scientific">Henriciella marina</name>
    <dbReference type="NCBI Taxonomy" id="453851"/>
    <lineage>
        <taxon>Bacteria</taxon>
        <taxon>Pseudomonadati</taxon>
        <taxon>Pseudomonadota</taxon>
        <taxon>Alphaproteobacteria</taxon>
        <taxon>Hyphomonadales</taxon>
        <taxon>Hyphomonadaceae</taxon>
        <taxon>Henriciella</taxon>
    </lineage>
</organism>
<gene>
    <name evidence="2" type="ORF">O4G74_13315</name>
</gene>
<keyword evidence="3" id="KW-1185">Reference proteome</keyword>
<evidence type="ECO:0000313" key="2">
    <source>
        <dbReference type="EMBL" id="MCZ4299042.1"/>
    </source>
</evidence>
<dbReference type="Proteomes" id="UP001083770">
    <property type="component" value="Unassembled WGS sequence"/>
</dbReference>
<dbReference type="PRINTS" id="PR00050">
    <property type="entry name" value="COLDSHOCK"/>
</dbReference>
<dbReference type="RefSeq" id="WP_269403099.1">
    <property type="nucleotide sequence ID" value="NZ_JAPWGW010000004.1"/>
</dbReference>
<dbReference type="EMBL" id="JAPWGW010000004">
    <property type="protein sequence ID" value="MCZ4299042.1"/>
    <property type="molecule type" value="Genomic_DNA"/>
</dbReference>
<dbReference type="SUPFAM" id="SSF50249">
    <property type="entry name" value="Nucleic acid-binding proteins"/>
    <property type="match status" value="2"/>
</dbReference>
<proteinExistence type="predicted"/>
<dbReference type="PANTHER" id="PTHR11544">
    <property type="entry name" value="COLD SHOCK DOMAIN CONTAINING PROTEINS"/>
    <property type="match status" value="1"/>
</dbReference>
<dbReference type="InterPro" id="IPR002059">
    <property type="entry name" value="CSP_DNA-bd"/>
</dbReference>
<dbReference type="InterPro" id="IPR012340">
    <property type="entry name" value="NA-bd_OB-fold"/>
</dbReference>
<comment type="caution">
    <text evidence="2">The sequence shown here is derived from an EMBL/GenBank/DDBJ whole genome shotgun (WGS) entry which is preliminary data.</text>
</comment>
<dbReference type="InterPro" id="IPR050181">
    <property type="entry name" value="Cold_shock_domain"/>
</dbReference>
<evidence type="ECO:0000259" key="1">
    <source>
        <dbReference type="PROSITE" id="PS51857"/>
    </source>
</evidence>
<dbReference type="InterPro" id="IPR011129">
    <property type="entry name" value="CSD"/>
</dbReference>
<dbReference type="SMART" id="SM00357">
    <property type="entry name" value="CSP"/>
    <property type="match status" value="2"/>
</dbReference>
<reference evidence="2" key="1">
    <citation type="submission" date="2022-12" db="EMBL/GenBank/DDBJ databases">
        <title>Bacterial isolates from different developmental stages of Nematostella vectensis.</title>
        <authorList>
            <person name="Fraune S."/>
        </authorList>
    </citation>
    <scope>NUCLEOTIDE SEQUENCE</scope>
    <source>
        <strain evidence="2">G21632-S1</strain>
    </source>
</reference>
<dbReference type="Gene3D" id="2.40.50.140">
    <property type="entry name" value="Nucleic acid-binding proteins"/>
    <property type="match status" value="2"/>
</dbReference>
<evidence type="ECO:0000313" key="3">
    <source>
        <dbReference type="Proteomes" id="UP001083770"/>
    </source>
</evidence>
<feature type="domain" description="CSD" evidence="1">
    <location>
        <begin position="106"/>
        <end position="172"/>
    </location>
</feature>
<protein>
    <submittedName>
        <fullName evidence="2">Cold shock domain-containing protein</fullName>
    </submittedName>
</protein>
<name>A0ABT4LY39_9PROT</name>
<dbReference type="PROSITE" id="PS51857">
    <property type="entry name" value="CSD_2"/>
    <property type="match status" value="1"/>
</dbReference>
<dbReference type="Pfam" id="PF00313">
    <property type="entry name" value="CSD"/>
    <property type="match status" value="2"/>
</dbReference>
<sequence>MSALKPEIQNLEPSTSVRVIGAIKWFDPAKGYGFVIPDSVTSSELAGDVMIHISALRAYGESDADEGARIVCDAVAGERGWQVDNIIEMDRPREVIAKEKGNAPDPEDVIVKWFSTERGFGFVNRVEEEGDVFIHISVLRRSGISSAEPGEQFTVTIADGTRGAYVSAVLTE</sequence>
<dbReference type="CDD" id="cd04458">
    <property type="entry name" value="CSP_CDS"/>
    <property type="match status" value="2"/>
</dbReference>